<dbReference type="InterPro" id="IPR035959">
    <property type="entry name" value="RutC-like_sf"/>
</dbReference>
<reference evidence="2 3" key="1">
    <citation type="submission" date="2016-06" db="EMBL/GenBank/DDBJ databases">
        <title>Four novel species of enterococci isolated from chicken manure.</title>
        <authorList>
            <person name="Van Tyne D."/>
        </authorList>
    </citation>
    <scope>NUCLEOTIDE SEQUENCE [LARGE SCALE GENOMIC DNA]</scope>
    <source>
        <strain evidence="2 3">CU12B</strain>
    </source>
</reference>
<dbReference type="PANTHER" id="PTHR43857:SF1">
    <property type="entry name" value="YJGH FAMILY PROTEIN"/>
    <property type="match status" value="1"/>
</dbReference>
<name>A0ABQ6Z1I9_9ENTE</name>
<dbReference type="Gene3D" id="3.30.1330.40">
    <property type="entry name" value="RutC-like"/>
    <property type="match status" value="1"/>
</dbReference>
<proteinExistence type="predicted"/>
<dbReference type="InterPro" id="IPR006175">
    <property type="entry name" value="YjgF/YER057c/UK114"/>
</dbReference>
<gene>
    <name evidence="2" type="ORF">BAU17_13825</name>
</gene>
<sequence>MKMNKIKRSNPTTMPKPVGNYSHVTKIPKNSEFFVFSGQIGTDSTGNIPSAFNEQVTNTFTNIKHALQSEALDSANIIKVNIWAVQDIDWDFFYQTWDDFFQNENYPSMTIGYLSALGLPEIKIEIEIWAARPEEI</sequence>
<protein>
    <submittedName>
        <fullName evidence="2">Enamine deaminase RidA</fullName>
    </submittedName>
</protein>
<dbReference type="Pfam" id="PF01042">
    <property type="entry name" value="Ribonuc_L-PSP"/>
    <property type="match status" value="1"/>
</dbReference>
<dbReference type="PANTHER" id="PTHR43857">
    <property type="entry name" value="BLR7761 PROTEIN"/>
    <property type="match status" value="1"/>
</dbReference>
<dbReference type="SUPFAM" id="SSF55298">
    <property type="entry name" value="YjgF-like"/>
    <property type="match status" value="1"/>
</dbReference>
<evidence type="ECO:0000313" key="3">
    <source>
        <dbReference type="Proteomes" id="UP000782705"/>
    </source>
</evidence>
<evidence type="ECO:0000256" key="1">
    <source>
        <dbReference type="SAM" id="MobiDB-lite"/>
    </source>
</evidence>
<dbReference type="EMBL" id="MAEL01000030">
    <property type="protein sequence ID" value="KAF1304951.1"/>
    <property type="molecule type" value="Genomic_DNA"/>
</dbReference>
<accession>A0ABQ6Z1I9</accession>
<dbReference type="Proteomes" id="UP000782705">
    <property type="component" value="Unassembled WGS sequence"/>
</dbReference>
<comment type="caution">
    <text evidence="2">The sequence shown here is derived from an EMBL/GenBank/DDBJ whole genome shotgun (WGS) entry which is preliminary data.</text>
</comment>
<evidence type="ECO:0000313" key="2">
    <source>
        <dbReference type="EMBL" id="KAF1304951.1"/>
    </source>
</evidence>
<organism evidence="2 3">
    <name type="scientific">Candidatus Enterococcus willemsii</name>
    <dbReference type="NCBI Taxonomy" id="1857215"/>
    <lineage>
        <taxon>Bacteria</taxon>
        <taxon>Bacillati</taxon>
        <taxon>Bacillota</taxon>
        <taxon>Bacilli</taxon>
        <taxon>Lactobacillales</taxon>
        <taxon>Enterococcaceae</taxon>
        <taxon>Enterococcus</taxon>
    </lineage>
</organism>
<keyword evidence="3" id="KW-1185">Reference proteome</keyword>
<feature type="region of interest" description="Disordered" evidence="1">
    <location>
        <begin position="1"/>
        <end position="20"/>
    </location>
</feature>